<evidence type="ECO:0000313" key="1">
    <source>
        <dbReference type="EMBL" id="KAF6034800.1"/>
    </source>
</evidence>
<dbReference type="Proteomes" id="UP000593567">
    <property type="component" value="Unassembled WGS sequence"/>
</dbReference>
<sequence length="171" mass="20102">MTIQNLLVKATTYSWTMVWFLYDPCTYYTDEEFSKMSCKETRQCAIRLFSLYPYSTRRLYIIREKVSSKIVVERKASDDAIISDGRQEHTIPFPTTHRTAALYHFRRIDVFLEVGEGVWFKVHDERVEFNDGKGCPDNYSPVPILTYFRSHNVKNINTMLKKSQGGVLHQK</sequence>
<evidence type="ECO:0000313" key="2">
    <source>
        <dbReference type="Proteomes" id="UP000593567"/>
    </source>
</evidence>
<protein>
    <submittedName>
        <fullName evidence="1">Uncharacterized protein</fullName>
    </submittedName>
</protein>
<dbReference type="AlphaFoldDB" id="A0A7J7K838"/>
<gene>
    <name evidence="1" type="ORF">EB796_006898</name>
</gene>
<dbReference type="EMBL" id="VXIV02000995">
    <property type="protein sequence ID" value="KAF6034800.1"/>
    <property type="molecule type" value="Genomic_DNA"/>
</dbReference>
<name>A0A7J7K838_BUGNE</name>
<organism evidence="1 2">
    <name type="scientific">Bugula neritina</name>
    <name type="common">Brown bryozoan</name>
    <name type="synonym">Sertularia neritina</name>
    <dbReference type="NCBI Taxonomy" id="10212"/>
    <lineage>
        <taxon>Eukaryota</taxon>
        <taxon>Metazoa</taxon>
        <taxon>Spiralia</taxon>
        <taxon>Lophotrochozoa</taxon>
        <taxon>Bryozoa</taxon>
        <taxon>Gymnolaemata</taxon>
        <taxon>Cheilostomatida</taxon>
        <taxon>Flustrina</taxon>
        <taxon>Buguloidea</taxon>
        <taxon>Bugulidae</taxon>
        <taxon>Bugula</taxon>
    </lineage>
</organism>
<proteinExistence type="predicted"/>
<comment type="caution">
    <text evidence="1">The sequence shown here is derived from an EMBL/GenBank/DDBJ whole genome shotgun (WGS) entry which is preliminary data.</text>
</comment>
<keyword evidence="2" id="KW-1185">Reference proteome</keyword>
<accession>A0A7J7K838</accession>
<reference evidence="1" key="1">
    <citation type="submission" date="2020-06" db="EMBL/GenBank/DDBJ databases">
        <title>Draft genome of Bugula neritina, a colonial animal packing powerful symbionts and potential medicines.</title>
        <authorList>
            <person name="Rayko M."/>
        </authorList>
    </citation>
    <scope>NUCLEOTIDE SEQUENCE [LARGE SCALE GENOMIC DNA]</scope>
    <source>
        <strain evidence="1">Kwan_BN1</strain>
    </source>
</reference>